<evidence type="ECO:0000256" key="7">
    <source>
        <dbReference type="RuleBase" id="RU363032"/>
    </source>
</evidence>
<dbReference type="GO" id="GO:0055085">
    <property type="term" value="P:transmembrane transport"/>
    <property type="evidence" value="ECO:0007669"/>
    <property type="project" value="InterPro"/>
</dbReference>
<organism evidence="9 10">
    <name type="scientific">Trebonia kvetii</name>
    <dbReference type="NCBI Taxonomy" id="2480626"/>
    <lineage>
        <taxon>Bacteria</taxon>
        <taxon>Bacillati</taxon>
        <taxon>Actinomycetota</taxon>
        <taxon>Actinomycetes</taxon>
        <taxon>Streptosporangiales</taxon>
        <taxon>Treboniaceae</taxon>
        <taxon>Trebonia</taxon>
    </lineage>
</organism>
<feature type="transmembrane region" description="Helical" evidence="7">
    <location>
        <begin position="185"/>
        <end position="209"/>
    </location>
</feature>
<feature type="transmembrane region" description="Helical" evidence="7">
    <location>
        <begin position="91"/>
        <end position="119"/>
    </location>
</feature>
<dbReference type="Pfam" id="PF00528">
    <property type="entry name" value="BPD_transp_1"/>
    <property type="match status" value="1"/>
</dbReference>
<keyword evidence="6 7" id="KW-0472">Membrane</keyword>
<feature type="transmembrane region" description="Helical" evidence="7">
    <location>
        <begin position="37"/>
        <end position="58"/>
    </location>
</feature>
<evidence type="ECO:0000256" key="3">
    <source>
        <dbReference type="ARBA" id="ARBA00022475"/>
    </source>
</evidence>
<dbReference type="AlphaFoldDB" id="A0A6P2C3W9"/>
<protein>
    <submittedName>
        <fullName evidence="9">Sugar ABC transporter permease</fullName>
    </submittedName>
</protein>
<sequence>MSDTAIAVAERRRSGAATRGAGTGAGAGTRSAPYLTYLLPATALFAVVIAVPLVMNIYTSFTRWTGVGPRQWAGLANYRQLWHDSEFWASMWHSLALVAAMAVIPTVLGLLVAAALFDVIAKRFSERTASLLRACIYLPQVLPIIVAAIVWGWILDPQYGALNVALRDVGLGFLAHDLLGDPHTALLTVMAVLIWFQLGYPVVIFMAALQRTDPALNEAAEIDGATWRQRLWSVVVPQIRPEIYVVLLTCTVASLRAFGWIYALTSGGPGVSTQVPSYYSYQSFFTDLDVGYGSAIATVMTLIIVVVSVVFLWVQRRHAG</sequence>
<comment type="similarity">
    <text evidence="7">Belongs to the binding-protein-dependent transport system permease family.</text>
</comment>
<evidence type="ECO:0000313" key="9">
    <source>
        <dbReference type="EMBL" id="TVZ05637.1"/>
    </source>
</evidence>
<evidence type="ECO:0000256" key="4">
    <source>
        <dbReference type="ARBA" id="ARBA00022692"/>
    </source>
</evidence>
<keyword evidence="10" id="KW-1185">Reference proteome</keyword>
<evidence type="ECO:0000259" key="8">
    <source>
        <dbReference type="PROSITE" id="PS50928"/>
    </source>
</evidence>
<dbReference type="InterPro" id="IPR051393">
    <property type="entry name" value="ABC_transporter_permease"/>
</dbReference>
<accession>A0A6P2C3W9</accession>
<comment type="subcellular location">
    <subcellularLocation>
        <location evidence="1 7">Cell membrane</location>
        <topology evidence="1 7">Multi-pass membrane protein</topology>
    </subcellularLocation>
</comment>
<dbReference type="SUPFAM" id="SSF161098">
    <property type="entry name" value="MetI-like"/>
    <property type="match status" value="1"/>
</dbReference>
<reference evidence="9 10" key="1">
    <citation type="submission" date="2018-11" db="EMBL/GenBank/DDBJ databases">
        <title>Trebonia kvetii gen.nov., sp.nov., a novel acidophilic actinobacterium, and proposal of the new actinobacterial family Treboniaceae fam. nov.</title>
        <authorList>
            <person name="Rapoport D."/>
            <person name="Sagova-Mareckova M."/>
            <person name="Sedlacek I."/>
            <person name="Provaznik J."/>
            <person name="Kralova S."/>
            <person name="Pavlinic D."/>
            <person name="Benes V."/>
            <person name="Kopecky J."/>
        </authorList>
    </citation>
    <scope>NUCLEOTIDE SEQUENCE [LARGE SCALE GENOMIC DNA]</scope>
    <source>
        <strain evidence="9 10">15Tr583</strain>
    </source>
</reference>
<feature type="transmembrane region" description="Helical" evidence="7">
    <location>
        <begin position="243"/>
        <end position="263"/>
    </location>
</feature>
<keyword evidence="5 7" id="KW-1133">Transmembrane helix</keyword>
<dbReference type="RefSeq" id="WP_145853338.1">
    <property type="nucleotide sequence ID" value="NZ_RPFW01000002.1"/>
</dbReference>
<evidence type="ECO:0000256" key="1">
    <source>
        <dbReference type="ARBA" id="ARBA00004651"/>
    </source>
</evidence>
<evidence type="ECO:0000256" key="2">
    <source>
        <dbReference type="ARBA" id="ARBA00022448"/>
    </source>
</evidence>
<evidence type="ECO:0000256" key="5">
    <source>
        <dbReference type="ARBA" id="ARBA00022989"/>
    </source>
</evidence>
<dbReference type="PANTHER" id="PTHR30193:SF37">
    <property type="entry name" value="INNER MEMBRANE ABC TRANSPORTER PERMEASE PROTEIN YCJO"/>
    <property type="match status" value="1"/>
</dbReference>
<dbReference type="OrthoDB" id="34224at2"/>
<evidence type="ECO:0000313" key="10">
    <source>
        <dbReference type="Proteomes" id="UP000460272"/>
    </source>
</evidence>
<dbReference type="InterPro" id="IPR035906">
    <property type="entry name" value="MetI-like_sf"/>
</dbReference>
<dbReference type="Proteomes" id="UP000460272">
    <property type="component" value="Unassembled WGS sequence"/>
</dbReference>
<feature type="transmembrane region" description="Helical" evidence="7">
    <location>
        <begin position="290"/>
        <end position="314"/>
    </location>
</feature>
<dbReference type="GO" id="GO:0005886">
    <property type="term" value="C:plasma membrane"/>
    <property type="evidence" value="ECO:0007669"/>
    <property type="project" value="UniProtKB-SubCell"/>
</dbReference>
<keyword evidence="4 7" id="KW-0812">Transmembrane</keyword>
<keyword evidence="2 7" id="KW-0813">Transport</keyword>
<gene>
    <name evidence="9" type="ORF">EAS64_14110</name>
</gene>
<dbReference type="CDD" id="cd06261">
    <property type="entry name" value="TM_PBP2"/>
    <property type="match status" value="1"/>
</dbReference>
<dbReference type="InterPro" id="IPR000515">
    <property type="entry name" value="MetI-like"/>
</dbReference>
<dbReference type="PANTHER" id="PTHR30193">
    <property type="entry name" value="ABC TRANSPORTER PERMEASE PROTEIN"/>
    <property type="match status" value="1"/>
</dbReference>
<name>A0A6P2C3W9_9ACTN</name>
<dbReference type="EMBL" id="RPFW01000002">
    <property type="protein sequence ID" value="TVZ05637.1"/>
    <property type="molecule type" value="Genomic_DNA"/>
</dbReference>
<keyword evidence="3" id="KW-1003">Cell membrane</keyword>
<evidence type="ECO:0000256" key="6">
    <source>
        <dbReference type="ARBA" id="ARBA00023136"/>
    </source>
</evidence>
<dbReference type="PROSITE" id="PS50928">
    <property type="entry name" value="ABC_TM1"/>
    <property type="match status" value="1"/>
</dbReference>
<feature type="transmembrane region" description="Helical" evidence="7">
    <location>
        <begin position="131"/>
        <end position="154"/>
    </location>
</feature>
<dbReference type="Gene3D" id="1.10.3720.10">
    <property type="entry name" value="MetI-like"/>
    <property type="match status" value="1"/>
</dbReference>
<proteinExistence type="inferred from homology"/>
<feature type="domain" description="ABC transmembrane type-1" evidence="8">
    <location>
        <begin position="91"/>
        <end position="311"/>
    </location>
</feature>
<comment type="caution">
    <text evidence="9">The sequence shown here is derived from an EMBL/GenBank/DDBJ whole genome shotgun (WGS) entry which is preliminary data.</text>
</comment>